<dbReference type="EMBL" id="BSSD01000004">
    <property type="protein sequence ID" value="GLW92431.1"/>
    <property type="molecule type" value="Genomic_DNA"/>
</dbReference>
<dbReference type="Pfam" id="PF07398">
    <property type="entry name" value="MDMPI_C"/>
    <property type="match status" value="1"/>
</dbReference>
<dbReference type="Proteomes" id="UP001165042">
    <property type="component" value="Unassembled WGS sequence"/>
</dbReference>
<protein>
    <recommendedName>
        <fullName evidence="5">TIGR03083 family protein</fullName>
    </recommendedName>
</protein>
<dbReference type="PANTHER" id="PTHR40758">
    <property type="entry name" value="CONSERVED PROTEIN"/>
    <property type="match status" value="1"/>
</dbReference>
<comment type="caution">
    <text evidence="3">The sequence shown here is derived from an EMBL/GenBank/DDBJ whole genome shotgun (WGS) entry which is preliminary data.</text>
</comment>
<dbReference type="NCBIfam" id="TIGR03083">
    <property type="entry name" value="maleylpyruvate isomerase family mycothiol-dependent enzyme"/>
    <property type="match status" value="1"/>
</dbReference>
<dbReference type="SUPFAM" id="SSF109854">
    <property type="entry name" value="DinB/YfiT-like putative metalloenzymes"/>
    <property type="match status" value="1"/>
</dbReference>
<reference evidence="3" key="1">
    <citation type="submission" date="2023-02" db="EMBL/GenBank/DDBJ databases">
        <title>Actinokineospora globicatena NBRC 15670.</title>
        <authorList>
            <person name="Ichikawa N."/>
            <person name="Sato H."/>
            <person name="Tonouchi N."/>
        </authorList>
    </citation>
    <scope>NUCLEOTIDE SEQUENCE</scope>
    <source>
        <strain evidence="3">NBRC 15670</strain>
    </source>
</reference>
<feature type="domain" description="Mycothiol-dependent maleylpyruvate isomerase metal-binding" evidence="2">
    <location>
        <begin position="15"/>
        <end position="129"/>
    </location>
</feature>
<keyword evidence="4" id="KW-1185">Reference proteome</keyword>
<dbReference type="InterPro" id="IPR010872">
    <property type="entry name" value="MDMPI_C-term_domain"/>
</dbReference>
<proteinExistence type="predicted"/>
<dbReference type="GO" id="GO:0005886">
    <property type="term" value="C:plasma membrane"/>
    <property type="evidence" value="ECO:0007669"/>
    <property type="project" value="TreeGrafter"/>
</dbReference>
<feature type="domain" description="MDMPI C-terminal" evidence="1">
    <location>
        <begin position="143"/>
        <end position="239"/>
    </location>
</feature>
<dbReference type="Pfam" id="PF11716">
    <property type="entry name" value="MDMPI_N"/>
    <property type="match status" value="1"/>
</dbReference>
<name>A0A9W6QJZ8_9PSEU</name>
<evidence type="ECO:0008006" key="5">
    <source>
        <dbReference type="Google" id="ProtNLM"/>
    </source>
</evidence>
<gene>
    <name evidence="3" type="ORF">Aglo03_32470</name>
</gene>
<dbReference type="GO" id="GO:0046872">
    <property type="term" value="F:metal ion binding"/>
    <property type="evidence" value="ECO:0007669"/>
    <property type="project" value="InterPro"/>
</dbReference>
<dbReference type="PANTHER" id="PTHR40758:SF1">
    <property type="entry name" value="CONSERVED PROTEIN"/>
    <property type="match status" value="1"/>
</dbReference>
<dbReference type="InterPro" id="IPR024344">
    <property type="entry name" value="MDMPI_metal-binding"/>
</dbReference>
<evidence type="ECO:0000259" key="2">
    <source>
        <dbReference type="Pfam" id="PF11716"/>
    </source>
</evidence>
<accession>A0A9W6QJZ8</accession>
<dbReference type="InterPro" id="IPR017517">
    <property type="entry name" value="Maleyloyr_isom"/>
</dbReference>
<evidence type="ECO:0000259" key="1">
    <source>
        <dbReference type="Pfam" id="PF07398"/>
    </source>
</evidence>
<dbReference type="InterPro" id="IPR034660">
    <property type="entry name" value="DinB/YfiT-like"/>
</dbReference>
<dbReference type="AlphaFoldDB" id="A0A9W6QJZ8"/>
<sequence length="250" mass="27016">MSQTMDHATYLSHVRVESARLRAAAATALDRPVPTCPGWTGADLLNHVAEVYLEKAQIMRLGAYPQPWPPDLTGTDPLANFDAATTDILAELAGRDPADHSLTWYDPDQTVGFWHRRMAHEAVIHRIDAEEAAGVESAPVPDDLATDGIDEVLITFLAFASAAYPGGFDGALENLDGRTVRIEAGASSWYVTLAPAITVAPSGTADATLRSTPDQLLRWLWRRPTTGDITVEGDQTLVATLHHLLKSATQ</sequence>
<evidence type="ECO:0000313" key="4">
    <source>
        <dbReference type="Proteomes" id="UP001165042"/>
    </source>
</evidence>
<organism evidence="3 4">
    <name type="scientific">Actinokineospora globicatena</name>
    <dbReference type="NCBI Taxonomy" id="103729"/>
    <lineage>
        <taxon>Bacteria</taxon>
        <taxon>Bacillati</taxon>
        <taxon>Actinomycetota</taxon>
        <taxon>Actinomycetes</taxon>
        <taxon>Pseudonocardiales</taxon>
        <taxon>Pseudonocardiaceae</taxon>
        <taxon>Actinokineospora</taxon>
    </lineage>
</organism>
<evidence type="ECO:0000313" key="3">
    <source>
        <dbReference type="EMBL" id="GLW92431.1"/>
    </source>
</evidence>